<keyword evidence="2" id="KW-1185">Reference proteome</keyword>
<evidence type="ECO:0000313" key="2">
    <source>
        <dbReference type="Proteomes" id="UP001519287"/>
    </source>
</evidence>
<accession>A0ABS4INE7</accession>
<sequence>MEFIAGGGVGISKEIPLYPGEYGMVTEKVKQITRSSPSFPMTISEWNLFLGTGK</sequence>
<comment type="caution">
    <text evidence="1">The sequence shown here is derived from an EMBL/GenBank/DDBJ whole genome shotgun (WGS) entry which is preliminary data.</text>
</comment>
<gene>
    <name evidence="1" type="ORF">J2Z66_000285</name>
</gene>
<name>A0ABS4INE7_9BACL</name>
<organism evidence="1 2">
    <name type="scientific">Paenibacillus eucommiae</name>
    <dbReference type="NCBI Taxonomy" id="1355755"/>
    <lineage>
        <taxon>Bacteria</taxon>
        <taxon>Bacillati</taxon>
        <taxon>Bacillota</taxon>
        <taxon>Bacilli</taxon>
        <taxon>Bacillales</taxon>
        <taxon>Paenibacillaceae</taxon>
        <taxon>Paenibacillus</taxon>
    </lineage>
</organism>
<reference evidence="1 2" key="1">
    <citation type="submission" date="2021-03" db="EMBL/GenBank/DDBJ databases">
        <title>Genomic Encyclopedia of Type Strains, Phase IV (KMG-IV): sequencing the most valuable type-strain genomes for metagenomic binning, comparative biology and taxonomic classification.</title>
        <authorList>
            <person name="Goeker M."/>
        </authorList>
    </citation>
    <scope>NUCLEOTIDE SEQUENCE [LARGE SCALE GENOMIC DNA]</scope>
    <source>
        <strain evidence="1 2">DSM 26048</strain>
    </source>
</reference>
<protein>
    <submittedName>
        <fullName evidence="1">Uncharacterized protein</fullName>
    </submittedName>
</protein>
<dbReference type="Proteomes" id="UP001519287">
    <property type="component" value="Unassembled WGS sequence"/>
</dbReference>
<proteinExistence type="predicted"/>
<evidence type="ECO:0000313" key="1">
    <source>
        <dbReference type="EMBL" id="MBP1988690.1"/>
    </source>
</evidence>
<dbReference type="EMBL" id="JAGGLB010000001">
    <property type="protein sequence ID" value="MBP1988690.1"/>
    <property type="molecule type" value="Genomic_DNA"/>
</dbReference>
<dbReference type="RefSeq" id="WP_209968948.1">
    <property type="nucleotide sequence ID" value="NZ_JAGGLB010000001.1"/>
</dbReference>